<comment type="caution">
    <text evidence="9">The sequence shown here is derived from an EMBL/GenBank/DDBJ whole genome shotgun (WGS) entry which is preliminary data.</text>
</comment>
<comment type="similarity">
    <text evidence="5">Belongs to the SAT4 family.</text>
</comment>
<reference evidence="9 10" key="1">
    <citation type="submission" date="2015-06" db="EMBL/GenBank/DDBJ databases">
        <title>Talaromyces atroroseus IBT 11181 draft genome.</title>
        <authorList>
            <person name="Rasmussen K.B."/>
            <person name="Rasmussen S."/>
            <person name="Petersen B."/>
            <person name="Sicheritz-Ponten T."/>
            <person name="Mortensen U.H."/>
            <person name="Thrane U."/>
        </authorList>
    </citation>
    <scope>NUCLEOTIDE SEQUENCE [LARGE SCALE GENOMIC DNA]</scope>
    <source>
        <strain evidence="9 10">IBT 11181</strain>
    </source>
</reference>
<dbReference type="InterPro" id="IPR049326">
    <property type="entry name" value="Rhodopsin_dom_fungi"/>
</dbReference>
<accession>A0A1Q5QA17</accession>
<dbReference type="RefSeq" id="XP_020122893.1">
    <property type="nucleotide sequence ID" value="XM_020261560.1"/>
</dbReference>
<dbReference type="GeneID" id="31001605"/>
<dbReference type="EMBL" id="LFMY01000002">
    <property type="protein sequence ID" value="OKL62772.1"/>
    <property type="molecule type" value="Genomic_DNA"/>
</dbReference>
<evidence type="ECO:0000256" key="5">
    <source>
        <dbReference type="ARBA" id="ARBA00038359"/>
    </source>
</evidence>
<dbReference type="AlphaFoldDB" id="A0A1Q5QA17"/>
<feature type="domain" description="Rhodopsin" evidence="8">
    <location>
        <begin position="25"/>
        <end position="212"/>
    </location>
</feature>
<proteinExistence type="inferred from homology"/>
<feature type="compositionally biased region" description="Basic and acidic residues" evidence="6">
    <location>
        <begin position="286"/>
        <end position="303"/>
    </location>
</feature>
<feature type="region of interest" description="Disordered" evidence="6">
    <location>
        <begin position="269"/>
        <end position="317"/>
    </location>
</feature>
<sequence>MAWSPAKFSALAVVFLLLAVVSVVLRFWARRNSRARFGADDVLIIPATLCVVGIAATMILGTQIGMMAQHQTNEYAPDGQPIYTKALANYEKCNYVLQLLPLASLGLSKTSVLIFYRRMFFMYHRFLIFNTVMMVIVACWAISFFFGTLFQCRDPRTLWTTFENARTGCIDTIQFYYAVSISGFITDLMILISPLPIIYKMNLPLKNRIAVADFTTPVFAWTMIESSLAVVGANLPLLRSLLLRNTYSSALGSWAQFRLLRSKRSTINDSLNPGPSVQLTDQSKSSQDEIARKESEQGERSMVSDRNIYPTTTISHV</sequence>
<evidence type="ECO:0000313" key="10">
    <source>
        <dbReference type="Proteomes" id="UP000214365"/>
    </source>
</evidence>
<dbReference type="PANTHER" id="PTHR33048">
    <property type="entry name" value="PTH11-LIKE INTEGRAL MEMBRANE PROTEIN (AFU_ORTHOLOGUE AFUA_5G11245)"/>
    <property type="match status" value="1"/>
</dbReference>
<dbReference type="GO" id="GO:0016020">
    <property type="term" value="C:membrane"/>
    <property type="evidence" value="ECO:0007669"/>
    <property type="project" value="UniProtKB-SubCell"/>
</dbReference>
<evidence type="ECO:0000256" key="6">
    <source>
        <dbReference type="SAM" id="MobiDB-lite"/>
    </source>
</evidence>
<comment type="subcellular location">
    <subcellularLocation>
        <location evidence="1">Membrane</location>
        <topology evidence="1">Multi-pass membrane protein</topology>
    </subcellularLocation>
</comment>
<feature type="transmembrane region" description="Helical" evidence="7">
    <location>
        <begin position="41"/>
        <end position="60"/>
    </location>
</feature>
<dbReference type="InterPro" id="IPR052337">
    <property type="entry name" value="SAT4-like"/>
</dbReference>
<evidence type="ECO:0000259" key="8">
    <source>
        <dbReference type="Pfam" id="PF20684"/>
    </source>
</evidence>
<evidence type="ECO:0000256" key="1">
    <source>
        <dbReference type="ARBA" id="ARBA00004141"/>
    </source>
</evidence>
<gene>
    <name evidence="9" type="ORF">UA08_01850</name>
</gene>
<evidence type="ECO:0000256" key="2">
    <source>
        <dbReference type="ARBA" id="ARBA00022692"/>
    </source>
</evidence>
<dbReference type="PANTHER" id="PTHR33048:SF134">
    <property type="entry name" value="INTEGRAL MEMBRANE PROTEIN"/>
    <property type="match status" value="1"/>
</dbReference>
<evidence type="ECO:0000256" key="3">
    <source>
        <dbReference type="ARBA" id="ARBA00022989"/>
    </source>
</evidence>
<feature type="transmembrane region" description="Helical" evidence="7">
    <location>
        <begin position="127"/>
        <end position="150"/>
    </location>
</feature>
<evidence type="ECO:0000313" key="9">
    <source>
        <dbReference type="EMBL" id="OKL62772.1"/>
    </source>
</evidence>
<keyword evidence="10" id="KW-1185">Reference proteome</keyword>
<feature type="transmembrane region" description="Helical" evidence="7">
    <location>
        <begin position="95"/>
        <end position="115"/>
    </location>
</feature>
<protein>
    <recommendedName>
        <fullName evidence="8">Rhodopsin domain-containing protein</fullName>
    </recommendedName>
</protein>
<feature type="transmembrane region" description="Helical" evidence="7">
    <location>
        <begin position="6"/>
        <end position="29"/>
    </location>
</feature>
<keyword evidence="3 7" id="KW-1133">Transmembrane helix</keyword>
<evidence type="ECO:0000256" key="7">
    <source>
        <dbReference type="SAM" id="Phobius"/>
    </source>
</evidence>
<keyword evidence="2 7" id="KW-0812">Transmembrane</keyword>
<dbReference type="Proteomes" id="UP000214365">
    <property type="component" value="Unassembled WGS sequence"/>
</dbReference>
<evidence type="ECO:0000256" key="4">
    <source>
        <dbReference type="ARBA" id="ARBA00023136"/>
    </source>
</evidence>
<dbReference type="OrthoDB" id="4223416at2759"/>
<feature type="compositionally biased region" description="Polar residues" evidence="6">
    <location>
        <begin position="269"/>
        <end position="285"/>
    </location>
</feature>
<name>A0A1Q5QA17_TALAT</name>
<feature type="transmembrane region" description="Helical" evidence="7">
    <location>
        <begin position="175"/>
        <end position="199"/>
    </location>
</feature>
<dbReference type="Pfam" id="PF20684">
    <property type="entry name" value="Fung_rhodopsin"/>
    <property type="match status" value="1"/>
</dbReference>
<keyword evidence="4 7" id="KW-0472">Membrane</keyword>
<organism evidence="9 10">
    <name type="scientific">Talaromyces atroroseus</name>
    <dbReference type="NCBI Taxonomy" id="1441469"/>
    <lineage>
        <taxon>Eukaryota</taxon>
        <taxon>Fungi</taxon>
        <taxon>Dikarya</taxon>
        <taxon>Ascomycota</taxon>
        <taxon>Pezizomycotina</taxon>
        <taxon>Eurotiomycetes</taxon>
        <taxon>Eurotiomycetidae</taxon>
        <taxon>Eurotiales</taxon>
        <taxon>Trichocomaceae</taxon>
        <taxon>Talaromyces</taxon>
        <taxon>Talaromyces sect. Trachyspermi</taxon>
    </lineage>
</organism>